<dbReference type="SUPFAM" id="SSF50199">
    <property type="entry name" value="Staphylococcal nuclease"/>
    <property type="match status" value="1"/>
</dbReference>
<reference evidence="1" key="1">
    <citation type="submission" date="2022-05" db="EMBL/GenBank/DDBJ databases">
        <authorList>
            <person name="Jo J.-H."/>
            <person name="Im W.-T."/>
        </authorList>
    </citation>
    <scope>NUCLEOTIDE SEQUENCE</scope>
    <source>
        <strain evidence="1">SE220</strain>
    </source>
</reference>
<name>A0ABT0S0J9_9SPHN</name>
<accession>A0ABT0S0J9</accession>
<proteinExistence type="predicted"/>
<protein>
    <submittedName>
        <fullName evidence="1">Uncharacterized protein</fullName>
    </submittedName>
</protein>
<dbReference type="Proteomes" id="UP001165342">
    <property type="component" value="Unassembled WGS sequence"/>
</dbReference>
<dbReference type="InterPro" id="IPR035437">
    <property type="entry name" value="SNase_OB-fold_sf"/>
</dbReference>
<comment type="caution">
    <text evidence="1">The sequence shown here is derived from an EMBL/GenBank/DDBJ whole genome shotgun (WGS) entry which is preliminary data.</text>
</comment>
<evidence type="ECO:0000313" key="1">
    <source>
        <dbReference type="EMBL" id="MCL6729184.1"/>
    </source>
</evidence>
<organism evidence="1 2">
    <name type="scientific">Sphingomonas hankyongi</name>
    <dbReference type="NCBI Taxonomy" id="2908209"/>
    <lineage>
        <taxon>Bacteria</taxon>
        <taxon>Pseudomonadati</taxon>
        <taxon>Pseudomonadota</taxon>
        <taxon>Alphaproteobacteria</taxon>
        <taxon>Sphingomonadales</taxon>
        <taxon>Sphingomonadaceae</taxon>
        <taxon>Sphingomonas</taxon>
    </lineage>
</organism>
<dbReference type="EMBL" id="JAMGBE010000001">
    <property type="protein sequence ID" value="MCL6729184.1"/>
    <property type="molecule type" value="Genomic_DNA"/>
</dbReference>
<gene>
    <name evidence="1" type="ORF">LZ538_03825</name>
</gene>
<keyword evidence="2" id="KW-1185">Reference proteome</keyword>
<evidence type="ECO:0000313" key="2">
    <source>
        <dbReference type="Proteomes" id="UP001165342"/>
    </source>
</evidence>
<sequence length="140" mass="14661">MTLVAPVAINRGSVFLCTPTAVWDGDGPIWCAEGPKVRIAGVAAREMDGSCTTNQPCPRVGAIDARDRLVALFGGPRGTRPEGHIKVQSGTMRCVSDGSAGGSRTAAWCTSPAFGDLSCAVVQAGGAVRWARYWKSHVCR</sequence>